<evidence type="ECO:0000259" key="3">
    <source>
        <dbReference type="PROSITE" id="PS50222"/>
    </source>
</evidence>
<keyword evidence="2" id="KW-1133">Transmembrane helix</keyword>
<dbReference type="EMBL" id="DAKRPA010000028">
    <property type="protein sequence ID" value="DBA02700.1"/>
    <property type="molecule type" value="Genomic_DNA"/>
</dbReference>
<reference evidence="4" key="1">
    <citation type="submission" date="2022-11" db="EMBL/GenBank/DDBJ databases">
        <authorList>
            <person name="Morgan W.R."/>
            <person name="Tartar A."/>
        </authorList>
    </citation>
    <scope>NUCLEOTIDE SEQUENCE</scope>
    <source>
        <strain evidence="4">ARSEF 373</strain>
    </source>
</reference>
<keyword evidence="2" id="KW-0472">Membrane</keyword>
<sequence length="1152" mass="130627">RKASKQVKQVADVFHEASLKRLSHIARRRGRDRRKPIMTIFPASAGFGGLAPHKEEVELELDSSHMKFLRSSIGDEALDRMHSLFRLCGLNANAQLSPIEIAFLLEMIGLRRKSMAPPSIGGGQAQPTETVPNTAFDQFVLRHQHELKKTGPLPTRAFIARGERLKTGFRKCDADGDGFLTKTDFEIALQKLDVIMSDLELHRIWRTLDWDHDGTVAWIEFLRAAWYNTLDDEAKKLEIANFSIDLFAYLPTMIRRATPTSSGNGDGKSAKQRFKAVATTVKNVQAIRTNTVSASVVLPTPPPVKSRMESFGARLLTTTSMMWLDRAKRNGRVTSSNATTKRAPARSMTKQVGYPDIVRRHIFIVEYTAVILAALLGVACGMISIEVEQHVPKPENDPTSMLPPTTDINIALSILEVAAMYLVAVICAFRLTVCVNLVLYPQDAEREFLTRSIARAAFQVAPRKDTVYGIDPMQGSHRCGLLRWLIMFGTRRYVLRFIIRFLVGRVLWRAMTKSAAKDAMRYLVLPLNALMDGWTLRHVMFNCRVSIIGPPCAMAIMEQFFHDEGNDARGFQRVDYMRVIGCVAVCKRAVPPVVEIMLDHMRRAWIKRGFWPIDETCTCVNLPHERCPVHPLDDTERLIVSLKLYARQTHRSNAETVECHTKNMLFLLVVGLIIDGHLEWGERRLYMRAFRAAHMLPEWRSVLQLKQDFVEGKGVRAADIYARINRFETKSRLLTDAALQWKDDDDDRTITSTPFLESITYMAERIRSEKWLSLIDDETDAGEAIFYMAVVSCNIIVSIIELLTVFTTALVAANGVVVCTRLILHPINAEREFLARAITRSALQIAPTQDVMFGIDPLHGAPRFAMTLWTMLYNSKRFLFRFILKLIIRTLGWQSAIVLPINAIVNAWSLRVRVLDCRKSIIGPPCAIALLERFFIHEQASIGPFQRVDYLRALGCVMVCKRCAPPNLQLMVYRMRREWLKVDLWPIGEGCTCLSGLISRCQLHPLDDIDRFMISLTLYARQQHRPSSNQALEHLKSIFFFLIVALIIDGKLEWSERRFCLRACRAAGFQQEWRAVGLLRGNFVDGKGISVQDVLSIIKPVLSHPTQRALAQVDEGDEGEELDEQEVKEPITTPLWESLVYISNRLSSALSC</sequence>
<evidence type="ECO:0000313" key="4">
    <source>
        <dbReference type="EMBL" id="DBA02700.1"/>
    </source>
</evidence>
<evidence type="ECO:0000256" key="1">
    <source>
        <dbReference type="ARBA" id="ARBA00022837"/>
    </source>
</evidence>
<dbReference type="AlphaFoldDB" id="A0AAV2Z9V6"/>
<evidence type="ECO:0000313" key="5">
    <source>
        <dbReference type="Proteomes" id="UP001146120"/>
    </source>
</evidence>
<dbReference type="Pfam" id="PF13499">
    <property type="entry name" value="EF-hand_7"/>
    <property type="match status" value="1"/>
</dbReference>
<keyword evidence="2" id="KW-0812">Transmembrane</keyword>
<feature type="transmembrane region" description="Helical" evidence="2">
    <location>
        <begin position="364"/>
        <end position="385"/>
    </location>
</feature>
<comment type="caution">
    <text evidence="4">The sequence shown here is derived from an EMBL/GenBank/DDBJ whole genome shotgun (WGS) entry which is preliminary data.</text>
</comment>
<gene>
    <name evidence="4" type="ORF">N0F65_010525</name>
</gene>
<dbReference type="Gene3D" id="1.10.238.10">
    <property type="entry name" value="EF-hand"/>
    <property type="match status" value="1"/>
</dbReference>
<dbReference type="NCBIfam" id="NF047767">
    <property type="entry name" value="LBF_2804_fam"/>
    <property type="match status" value="1"/>
</dbReference>
<proteinExistence type="predicted"/>
<dbReference type="PROSITE" id="PS50222">
    <property type="entry name" value="EF_HAND_2"/>
    <property type="match status" value="1"/>
</dbReference>
<reference evidence="4" key="2">
    <citation type="journal article" date="2023" name="Microbiol Resour">
        <title>Decontamination and Annotation of the Draft Genome Sequence of the Oomycete Lagenidium giganteum ARSEF 373.</title>
        <authorList>
            <person name="Morgan W.R."/>
            <person name="Tartar A."/>
        </authorList>
    </citation>
    <scope>NUCLEOTIDE SEQUENCE</scope>
    <source>
        <strain evidence="4">ARSEF 373</strain>
    </source>
</reference>
<dbReference type="Proteomes" id="UP001146120">
    <property type="component" value="Unassembled WGS sequence"/>
</dbReference>
<feature type="transmembrane region" description="Helical" evidence="2">
    <location>
        <begin position="410"/>
        <end position="439"/>
    </location>
</feature>
<protein>
    <recommendedName>
        <fullName evidence="3">EF-hand domain-containing protein</fullName>
    </recommendedName>
</protein>
<dbReference type="InterPro" id="IPR011992">
    <property type="entry name" value="EF-hand-dom_pair"/>
</dbReference>
<dbReference type="PROSITE" id="PS00018">
    <property type="entry name" value="EF_HAND_1"/>
    <property type="match status" value="1"/>
</dbReference>
<organism evidence="4 5">
    <name type="scientific">Lagenidium giganteum</name>
    <dbReference type="NCBI Taxonomy" id="4803"/>
    <lineage>
        <taxon>Eukaryota</taxon>
        <taxon>Sar</taxon>
        <taxon>Stramenopiles</taxon>
        <taxon>Oomycota</taxon>
        <taxon>Peronosporomycetes</taxon>
        <taxon>Pythiales</taxon>
        <taxon>Pythiaceae</taxon>
    </lineage>
</organism>
<accession>A0AAV2Z9V6</accession>
<dbReference type="GO" id="GO:0005509">
    <property type="term" value="F:calcium ion binding"/>
    <property type="evidence" value="ECO:0007669"/>
    <property type="project" value="InterPro"/>
</dbReference>
<feature type="non-terminal residue" evidence="4">
    <location>
        <position position="1"/>
    </location>
</feature>
<feature type="transmembrane region" description="Helical" evidence="2">
    <location>
        <begin position="493"/>
        <end position="511"/>
    </location>
</feature>
<dbReference type="InterPro" id="IPR002048">
    <property type="entry name" value="EF_hand_dom"/>
</dbReference>
<evidence type="ECO:0000256" key="2">
    <source>
        <dbReference type="SAM" id="Phobius"/>
    </source>
</evidence>
<name>A0AAV2Z9V6_9STRA</name>
<feature type="domain" description="EF-hand" evidence="3">
    <location>
        <begin position="160"/>
        <end position="195"/>
    </location>
</feature>
<dbReference type="InterPro" id="IPR018247">
    <property type="entry name" value="EF_Hand_1_Ca_BS"/>
</dbReference>
<keyword evidence="1" id="KW-0106">Calcium</keyword>
<keyword evidence="5" id="KW-1185">Reference proteome</keyword>
<dbReference type="CDD" id="cd00051">
    <property type="entry name" value="EFh"/>
    <property type="match status" value="1"/>
</dbReference>
<dbReference type="SUPFAM" id="SSF47473">
    <property type="entry name" value="EF-hand"/>
    <property type="match status" value="1"/>
</dbReference>